<accession>A0AAD5RB19</accession>
<dbReference type="GO" id="GO:0038039">
    <property type="term" value="C:G protein-coupled receptor heterodimeric complex"/>
    <property type="evidence" value="ECO:0007669"/>
    <property type="project" value="TreeGrafter"/>
</dbReference>
<comment type="caution">
    <text evidence="7">The sequence shown here is derived from an EMBL/GenBank/DDBJ whole genome shotgun (WGS) entry which is preliminary data.</text>
</comment>
<keyword evidence="1" id="KW-0297">G-protein coupled receptor</keyword>
<evidence type="ECO:0000313" key="8">
    <source>
        <dbReference type="Proteomes" id="UP001196413"/>
    </source>
</evidence>
<dbReference type="GO" id="GO:0007214">
    <property type="term" value="P:gamma-aminobutyric acid signaling pathway"/>
    <property type="evidence" value="ECO:0007669"/>
    <property type="project" value="TreeGrafter"/>
</dbReference>
<dbReference type="PANTHER" id="PTHR10519:SF74">
    <property type="entry name" value="GAMMA-AMINOBUTYRIC ACID TYPE B RECEPTOR SUBUNIT 2"/>
    <property type="match status" value="1"/>
</dbReference>
<organism evidence="7 8">
    <name type="scientific">Parelaphostrongylus tenuis</name>
    <name type="common">Meningeal worm</name>
    <dbReference type="NCBI Taxonomy" id="148309"/>
    <lineage>
        <taxon>Eukaryota</taxon>
        <taxon>Metazoa</taxon>
        <taxon>Ecdysozoa</taxon>
        <taxon>Nematoda</taxon>
        <taxon>Chromadorea</taxon>
        <taxon>Rhabditida</taxon>
        <taxon>Rhabditina</taxon>
        <taxon>Rhabditomorpha</taxon>
        <taxon>Strongyloidea</taxon>
        <taxon>Metastrongylidae</taxon>
        <taxon>Parelaphostrongylus</taxon>
    </lineage>
</organism>
<dbReference type="PANTHER" id="PTHR10519">
    <property type="entry name" value="GABA-B RECEPTOR"/>
    <property type="match status" value="1"/>
</dbReference>
<keyword evidence="3" id="KW-0325">Glycoprotein</keyword>
<evidence type="ECO:0000256" key="1">
    <source>
        <dbReference type="ARBA" id="ARBA00023040"/>
    </source>
</evidence>
<reference evidence="7" key="1">
    <citation type="submission" date="2021-06" db="EMBL/GenBank/DDBJ databases">
        <title>Parelaphostrongylus tenuis whole genome reference sequence.</title>
        <authorList>
            <person name="Garwood T.J."/>
            <person name="Larsen P.A."/>
            <person name="Fountain-Jones N.M."/>
            <person name="Garbe J.R."/>
            <person name="Macchietto M.G."/>
            <person name="Kania S.A."/>
            <person name="Gerhold R.W."/>
            <person name="Richards J.E."/>
            <person name="Wolf T.M."/>
        </authorList>
    </citation>
    <scope>NUCLEOTIDE SEQUENCE</scope>
    <source>
        <strain evidence="7">MNPRO001-30</strain>
        <tissue evidence="7">Meninges</tissue>
    </source>
</reference>
<name>A0AAD5RB19_PARTN</name>
<dbReference type="EMBL" id="JAHQIW010007185">
    <property type="protein sequence ID" value="KAJ1372796.1"/>
    <property type="molecule type" value="Genomic_DNA"/>
</dbReference>
<dbReference type="AlphaFoldDB" id="A0AAD5RB19"/>
<feature type="transmembrane region" description="Helical" evidence="6">
    <location>
        <begin position="27"/>
        <end position="48"/>
    </location>
</feature>
<proteinExistence type="predicted"/>
<protein>
    <recommendedName>
        <fullName evidence="9">G-protein coupled receptors family 3 profile domain-containing protein</fullName>
    </recommendedName>
</protein>
<keyword evidence="6" id="KW-0812">Transmembrane</keyword>
<dbReference type="GO" id="GO:0004965">
    <property type="term" value="F:G protein-coupled GABA receptor activity"/>
    <property type="evidence" value="ECO:0007669"/>
    <property type="project" value="InterPro"/>
</dbReference>
<evidence type="ECO:0000256" key="2">
    <source>
        <dbReference type="ARBA" id="ARBA00023170"/>
    </source>
</evidence>
<gene>
    <name evidence="7" type="ORF">KIN20_035065</name>
</gene>
<evidence type="ECO:0000313" key="7">
    <source>
        <dbReference type="EMBL" id="KAJ1372796.1"/>
    </source>
</evidence>
<keyword evidence="6" id="KW-1133">Transmembrane helix</keyword>
<evidence type="ECO:0000256" key="5">
    <source>
        <dbReference type="SAM" id="MobiDB-lite"/>
    </source>
</evidence>
<evidence type="ECO:0000256" key="6">
    <source>
        <dbReference type="SAM" id="Phobius"/>
    </source>
</evidence>
<keyword evidence="2" id="KW-0675">Receptor</keyword>
<keyword evidence="8" id="KW-1185">Reference proteome</keyword>
<evidence type="ECO:0000256" key="3">
    <source>
        <dbReference type="ARBA" id="ARBA00023180"/>
    </source>
</evidence>
<keyword evidence="6" id="KW-0472">Membrane</keyword>
<evidence type="ECO:0008006" key="9">
    <source>
        <dbReference type="Google" id="ProtNLM"/>
    </source>
</evidence>
<dbReference type="Proteomes" id="UP001196413">
    <property type="component" value="Unassembled WGS sequence"/>
</dbReference>
<sequence length="189" mass="21041">MSVYNVVVMSTIGLAISVILQERVNEAFALSCFFIIFSTTLTLCLVFVPKIVELVRNPAGKNPKGYRRGMMKAGGFSDSTTTTNVIPNTKESHKDLLAKAEAENQLRRRCVHQKSTQLWDLLQKLRELGDTQFLQQDWCFASGLASTAENNLLLLENRFSANGSSTTPPKNVDQPAWPWSDPEESSTTL</sequence>
<keyword evidence="4" id="KW-0807">Transducer</keyword>
<feature type="region of interest" description="Disordered" evidence="5">
    <location>
        <begin position="161"/>
        <end position="189"/>
    </location>
</feature>
<evidence type="ECO:0000256" key="4">
    <source>
        <dbReference type="ARBA" id="ARBA00023224"/>
    </source>
</evidence>
<dbReference type="InterPro" id="IPR002455">
    <property type="entry name" value="GPCR3_GABA-B"/>
</dbReference>